<feature type="domain" description="DUF6457" evidence="1">
    <location>
        <begin position="2"/>
        <end position="77"/>
    </location>
</feature>
<dbReference type="AlphaFoldDB" id="A0A1H0JAF5"/>
<dbReference type="OrthoDB" id="4408226at2"/>
<protein>
    <recommendedName>
        <fullName evidence="1">DUF6457 domain-containing protein</fullName>
    </recommendedName>
</protein>
<dbReference type="Proteomes" id="UP000198741">
    <property type="component" value="Chromosome I"/>
</dbReference>
<gene>
    <name evidence="2" type="ORF">SAMN04515671_0836</name>
</gene>
<reference evidence="2 3" key="1">
    <citation type="submission" date="2016-10" db="EMBL/GenBank/DDBJ databases">
        <authorList>
            <person name="de Groot N.N."/>
        </authorList>
    </citation>
    <scope>NUCLEOTIDE SEQUENCE [LARGE SCALE GENOMIC DNA]</scope>
    <source>
        <strain evidence="3">P4-7,KCTC 19426,CECT 7604</strain>
    </source>
</reference>
<dbReference type="InterPro" id="IPR045598">
    <property type="entry name" value="DUF6457"/>
</dbReference>
<keyword evidence="3" id="KW-1185">Reference proteome</keyword>
<evidence type="ECO:0000313" key="2">
    <source>
        <dbReference type="EMBL" id="SDO40530.1"/>
    </source>
</evidence>
<dbReference type="STRING" id="1090615.SAMN04515671_0836"/>
<dbReference type="EMBL" id="LT629710">
    <property type="protein sequence ID" value="SDO40530.1"/>
    <property type="molecule type" value="Genomic_DNA"/>
</dbReference>
<proteinExistence type="predicted"/>
<organism evidence="2 3">
    <name type="scientific">Nakamurella panacisegetis</name>
    <dbReference type="NCBI Taxonomy" id="1090615"/>
    <lineage>
        <taxon>Bacteria</taxon>
        <taxon>Bacillati</taxon>
        <taxon>Actinomycetota</taxon>
        <taxon>Actinomycetes</taxon>
        <taxon>Nakamurellales</taxon>
        <taxon>Nakamurellaceae</taxon>
        <taxon>Nakamurella</taxon>
    </lineage>
</organism>
<name>A0A1H0JAF5_9ACTN</name>
<evidence type="ECO:0000313" key="3">
    <source>
        <dbReference type="Proteomes" id="UP000198741"/>
    </source>
</evidence>
<evidence type="ECO:0000259" key="1">
    <source>
        <dbReference type="Pfam" id="PF20058"/>
    </source>
</evidence>
<sequence>MSTLDDWMADAAQALALPPAPMTVDLRDDLLDLTREVAHGVARIAGPLTCYLVGLAVANGMSPTTAVQNLRDVIAARPSTQEGSA</sequence>
<dbReference type="Pfam" id="PF20058">
    <property type="entry name" value="DUF6457"/>
    <property type="match status" value="1"/>
</dbReference>
<accession>A0A1H0JAF5</accession>
<dbReference type="RefSeq" id="WP_090474717.1">
    <property type="nucleotide sequence ID" value="NZ_LT629710.1"/>
</dbReference>